<dbReference type="GO" id="GO:0044780">
    <property type="term" value="P:bacterial-type flagellum assembly"/>
    <property type="evidence" value="ECO:0007669"/>
    <property type="project" value="InterPro"/>
</dbReference>
<dbReference type="GO" id="GO:0071973">
    <property type="term" value="P:bacterial-type flagellum-dependent cell motility"/>
    <property type="evidence" value="ECO:0007669"/>
    <property type="project" value="TreeGrafter"/>
</dbReference>
<evidence type="ECO:0000256" key="6">
    <source>
        <dbReference type="PIRNR" id="PIRNR039090"/>
    </source>
</evidence>
<dbReference type="RefSeq" id="WP_090724776.1">
    <property type="nucleotide sequence ID" value="NZ_FOOU01000002.1"/>
</dbReference>
<keyword evidence="7" id="KW-0282">Flagellum</keyword>
<reference evidence="8" key="1">
    <citation type="submission" date="2016-10" db="EMBL/GenBank/DDBJ databases">
        <authorList>
            <person name="Varghese N."/>
            <person name="Submissions S."/>
        </authorList>
    </citation>
    <scope>NUCLEOTIDE SEQUENCE [LARGE SCALE GENOMIC DNA]</scope>
    <source>
        <strain evidence="8">CGMCC 1.10971</strain>
    </source>
</reference>
<dbReference type="CDD" id="cd16098">
    <property type="entry name" value="FliS"/>
    <property type="match status" value="1"/>
</dbReference>
<dbReference type="NCBIfam" id="TIGR00208">
    <property type="entry name" value="fliS"/>
    <property type="match status" value="1"/>
</dbReference>
<dbReference type="STRING" id="1045558.SAMN05216175_102222"/>
<evidence type="ECO:0000313" key="7">
    <source>
        <dbReference type="EMBL" id="SFF97430.1"/>
    </source>
</evidence>
<accession>A0A1I2N2V5</accession>
<dbReference type="Pfam" id="PF02561">
    <property type="entry name" value="FliS"/>
    <property type="match status" value="1"/>
</dbReference>
<dbReference type="InterPro" id="IPR036584">
    <property type="entry name" value="FliS_sf"/>
</dbReference>
<proteinExistence type="inferred from homology"/>
<dbReference type="GO" id="GO:0005829">
    <property type="term" value="C:cytosol"/>
    <property type="evidence" value="ECO:0007669"/>
    <property type="project" value="UniProtKB-SubCell"/>
</dbReference>
<comment type="subcellular location">
    <subcellularLocation>
        <location evidence="1 6">Cytoplasm</location>
        <location evidence="1 6">Cytosol</location>
    </subcellularLocation>
</comment>
<sequence length="130" mass="14281">MSVNLNALKQYKNVDLRSAVETASPKELISMLVDGALTAMAKAMGAIERKEISARTQQLNKANDIILGLKDFLNHEKGGEIATNLDALYDYMIRTLLQANRTNDAAKVQEVMTLMLQIKSGWNGMEVPAA</sequence>
<comment type="similarity">
    <text evidence="2 6">Belongs to the FliS family.</text>
</comment>
<keyword evidence="5" id="KW-0143">Chaperone</keyword>
<keyword evidence="4 6" id="KW-1005">Bacterial flagellum biogenesis</keyword>
<keyword evidence="7" id="KW-0966">Cell projection</keyword>
<name>A0A1I2N2V5_9GAMM</name>
<protein>
    <recommendedName>
        <fullName evidence="6">Flagellar secretion chaperone FliS</fullName>
    </recommendedName>
</protein>
<evidence type="ECO:0000256" key="3">
    <source>
        <dbReference type="ARBA" id="ARBA00022490"/>
    </source>
</evidence>
<dbReference type="InterPro" id="IPR003713">
    <property type="entry name" value="FliS"/>
</dbReference>
<evidence type="ECO:0000313" key="8">
    <source>
        <dbReference type="Proteomes" id="UP000198623"/>
    </source>
</evidence>
<dbReference type="Proteomes" id="UP000198623">
    <property type="component" value="Unassembled WGS sequence"/>
</dbReference>
<evidence type="ECO:0000256" key="1">
    <source>
        <dbReference type="ARBA" id="ARBA00004514"/>
    </source>
</evidence>
<evidence type="ECO:0000256" key="4">
    <source>
        <dbReference type="ARBA" id="ARBA00022795"/>
    </source>
</evidence>
<dbReference type="SUPFAM" id="SSF101116">
    <property type="entry name" value="Flagellar export chaperone FliS"/>
    <property type="match status" value="1"/>
</dbReference>
<dbReference type="PANTHER" id="PTHR34773">
    <property type="entry name" value="FLAGELLAR SECRETION CHAPERONE FLIS"/>
    <property type="match status" value="1"/>
</dbReference>
<keyword evidence="3 6" id="KW-0963">Cytoplasm</keyword>
<evidence type="ECO:0000256" key="5">
    <source>
        <dbReference type="ARBA" id="ARBA00023186"/>
    </source>
</evidence>
<dbReference type="AlphaFoldDB" id="A0A1I2N2V5"/>
<gene>
    <name evidence="7" type="ORF">SAMN05216175_102222</name>
</gene>
<dbReference type="PANTHER" id="PTHR34773:SF1">
    <property type="entry name" value="FLAGELLAR SECRETION CHAPERONE FLIS"/>
    <property type="match status" value="1"/>
</dbReference>
<organism evidence="7 8">
    <name type="scientific">Neptunomonas qingdaonensis</name>
    <dbReference type="NCBI Taxonomy" id="1045558"/>
    <lineage>
        <taxon>Bacteria</taxon>
        <taxon>Pseudomonadati</taxon>
        <taxon>Pseudomonadota</taxon>
        <taxon>Gammaproteobacteria</taxon>
        <taxon>Oceanospirillales</taxon>
        <taxon>Oceanospirillaceae</taxon>
        <taxon>Neptunomonas</taxon>
    </lineage>
</organism>
<keyword evidence="7" id="KW-0969">Cilium</keyword>
<keyword evidence="8" id="KW-1185">Reference proteome</keyword>
<dbReference type="PIRSF" id="PIRSF039090">
    <property type="entry name" value="Flis"/>
    <property type="match status" value="1"/>
</dbReference>
<dbReference type="Gene3D" id="1.20.120.340">
    <property type="entry name" value="Flagellar protein FliS"/>
    <property type="match status" value="1"/>
</dbReference>
<evidence type="ECO:0000256" key="2">
    <source>
        <dbReference type="ARBA" id="ARBA00008787"/>
    </source>
</evidence>
<dbReference type="OrthoDB" id="9792010at2"/>
<dbReference type="EMBL" id="FOOU01000002">
    <property type="protein sequence ID" value="SFF97430.1"/>
    <property type="molecule type" value="Genomic_DNA"/>
</dbReference>